<dbReference type="PANTHER" id="PTHR33217">
    <property type="entry name" value="TRANSPOSASE FOR INSERTION SEQUENCE ELEMENT IS1081"/>
    <property type="match status" value="1"/>
</dbReference>
<comment type="function">
    <text evidence="1 6">Required for the transposition of the insertion element.</text>
</comment>
<evidence type="ECO:0000313" key="9">
    <source>
        <dbReference type="Proteomes" id="UP001059597"/>
    </source>
</evidence>
<keyword evidence="8" id="KW-0614">Plasmid</keyword>
<dbReference type="EMBL" id="AP026074">
    <property type="protein sequence ID" value="BDM74969.1"/>
    <property type="molecule type" value="Genomic_DNA"/>
</dbReference>
<evidence type="ECO:0000256" key="5">
    <source>
        <dbReference type="ARBA" id="ARBA00023172"/>
    </source>
</evidence>
<protein>
    <recommendedName>
        <fullName evidence="6">Mutator family transposase</fullName>
    </recommendedName>
</protein>
<evidence type="ECO:0000256" key="3">
    <source>
        <dbReference type="ARBA" id="ARBA00022578"/>
    </source>
</evidence>
<geneLocation type="plasmid" evidence="8 9">
    <name>SNP1</name>
</geneLocation>
<proteinExistence type="inferred from homology"/>
<evidence type="ECO:0000313" key="8">
    <source>
        <dbReference type="EMBL" id="BDM74969.1"/>
    </source>
</evidence>
<evidence type="ECO:0000256" key="6">
    <source>
        <dbReference type="RuleBase" id="RU365089"/>
    </source>
</evidence>
<dbReference type="Proteomes" id="UP001059597">
    <property type="component" value="Plasmid SNP1"/>
</dbReference>
<feature type="compositionally biased region" description="Basic residues" evidence="7">
    <location>
        <begin position="310"/>
        <end position="331"/>
    </location>
</feature>
<evidence type="ECO:0000256" key="4">
    <source>
        <dbReference type="ARBA" id="ARBA00023125"/>
    </source>
</evidence>
<feature type="compositionally biased region" description="Basic and acidic residues" evidence="7">
    <location>
        <begin position="297"/>
        <end position="309"/>
    </location>
</feature>
<accession>A0ABM8A8S6</accession>
<sequence length="346" mass="38156">MAAEGDEAGHRLVVRNDRHRPRTVATAAGPVEVTAPRVNTKRVDAATGERMRFSSKILPPWCRKSPKVSEVLPLLYLHGLSSGDFVAALEQFLGSAAGLSPATVTRLTKQWSNDHDAFQQRDLAASDFVYVWADGVHPKVRLGQAHSCVLVLLGVRLDGTKELIALAEGLRESAESWADLLRDCHRRGMRDPELVVGDGAMGLWKALAEVFPAARHQRCWVHKARNVTNALPKSAQPGATKAMQEIYNAEDRARREGRRGVHKDLRREVPEGRREDHRGPGRAAGVLQLPGRALDPPADHEPDRVDVRHGKAPHQGHPRRRQPGRRTRHGVQARPRTTPSGSVALP</sequence>
<keyword evidence="5 6" id="KW-0233">DNA recombination</keyword>
<dbReference type="InterPro" id="IPR001207">
    <property type="entry name" value="Transposase_mutator"/>
</dbReference>
<keyword evidence="9" id="KW-1185">Reference proteome</keyword>
<evidence type="ECO:0000256" key="7">
    <source>
        <dbReference type="SAM" id="MobiDB-lite"/>
    </source>
</evidence>
<dbReference type="PANTHER" id="PTHR33217:SF9">
    <property type="entry name" value="MUTATOR FAMILY TRANSPOSASE"/>
    <property type="match status" value="1"/>
</dbReference>
<dbReference type="NCBIfam" id="NF033543">
    <property type="entry name" value="transpos_IS256"/>
    <property type="match status" value="1"/>
</dbReference>
<feature type="region of interest" description="Disordered" evidence="7">
    <location>
        <begin position="250"/>
        <end position="346"/>
    </location>
</feature>
<keyword evidence="3 6" id="KW-0815">Transposition</keyword>
<evidence type="ECO:0000256" key="2">
    <source>
        <dbReference type="ARBA" id="ARBA00010961"/>
    </source>
</evidence>
<feature type="compositionally biased region" description="Basic and acidic residues" evidence="7">
    <location>
        <begin position="250"/>
        <end position="279"/>
    </location>
</feature>
<dbReference type="Pfam" id="PF00872">
    <property type="entry name" value="Transposase_mut"/>
    <property type="match status" value="1"/>
</dbReference>
<keyword evidence="4 6" id="KW-0238">DNA-binding</keyword>
<name>A0ABM8A8S6_STRNI</name>
<reference evidence="8" key="1">
    <citation type="submission" date="2022-06" db="EMBL/GenBank/DDBJ databases">
        <title>Complete genome sequence of Streptomyces nigrescens HEK616.</title>
        <authorList>
            <person name="Asamizu S."/>
            <person name="Onaka H."/>
        </authorList>
    </citation>
    <scope>NUCLEOTIDE SEQUENCE</scope>
    <source>
        <strain evidence="8">HEK616</strain>
        <plasmid evidence="8">SNP1</plasmid>
    </source>
</reference>
<gene>
    <name evidence="8" type="ORF">HEK616_84560</name>
</gene>
<comment type="similarity">
    <text evidence="2 6">Belongs to the transposase mutator family.</text>
</comment>
<dbReference type="PROSITE" id="PS01007">
    <property type="entry name" value="TRANSPOSASE_MUTATOR"/>
    <property type="match status" value="1"/>
</dbReference>
<keyword evidence="6" id="KW-0814">Transposable element</keyword>
<organism evidence="8 9">
    <name type="scientific">Streptomyces nigrescens</name>
    <dbReference type="NCBI Taxonomy" id="1920"/>
    <lineage>
        <taxon>Bacteria</taxon>
        <taxon>Bacillati</taxon>
        <taxon>Actinomycetota</taxon>
        <taxon>Actinomycetes</taxon>
        <taxon>Kitasatosporales</taxon>
        <taxon>Streptomycetaceae</taxon>
        <taxon>Streptomyces</taxon>
    </lineage>
</organism>
<evidence type="ECO:0000256" key="1">
    <source>
        <dbReference type="ARBA" id="ARBA00002190"/>
    </source>
</evidence>
<feature type="compositionally biased region" description="Polar residues" evidence="7">
    <location>
        <begin position="335"/>
        <end position="346"/>
    </location>
</feature>